<comment type="caution">
    <text evidence="1">The sequence shown here is derived from an EMBL/GenBank/DDBJ whole genome shotgun (WGS) entry which is preliminary data.</text>
</comment>
<dbReference type="AlphaFoldDB" id="A0A090QKU0"/>
<dbReference type="EMBL" id="BBMN01000001">
    <property type="protein sequence ID" value="GAL02429.1"/>
    <property type="molecule type" value="Genomic_DNA"/>
</dbReference>
<name>A0A090QKU0_9GAMM</name>
<accession>A0A090QKU0</accession>
<gene>
    <name evidence="1" type="ORF">JCM19237_5322</name>
</gene>
<protein>
    <submittedName>
        <fullName evidence="1">Uncharacterized protein</fullName>
    </submittedName>
</protein>
<reference evidence="1 2" key="1">
    <citation type="journal article" date="2014" name="Genome Announc.">
        <title>Draft Genome Sequences of Two Vibrionaceae Species, Vibrio ponticus C121 and Photobacterium aphoticum C119, Isolated as Coral Reef Microbiota.</title>
        <authorList>
            <person name="Al-saari N."/>
            <person name="Meirelles P.M."/>
            <person name="Mino S."/>
            <person name="Suda W."/>
            <person name="Oshima K."/>
            <person name="Hattori M."/>
            <person name="Ohkuma M."/>
            <person name="Thompson F.L."/>
            <person name="Gomez-Gil B."/>
            <person name="Sawabe T."/>
            <person name="Sawabe T."/>
        </authorList>
    </citation>
    <scope>NUCLEOTIDE SEQUENCE [LARGE SCALE GENOMIC DNA]</scope>
    <source>
        <strain evidence="1 2">JCM 19237</strain>
    </source>
</reference>
<evidence type="ECO:0000313" key="2">
    <source>
        <dbReference type="Proteomes" id="UP000029227"/>
    </source>
</evidence>
<proteinExistence type="predicted"/>
<sequence length="39" mass="4466">MLLNTMVMWFAQHTDVRLYGKMEAMDMLGACIHAYTSAN</sequence>
<evidence type="ECO:0000313" key="1">
    <source>
        <dbReference type="EMBL" id="GAL02429.1"/>
    </source>
</evidence>
<organism evidence="1 2">
    <name type="scientific">Photobacterium aphoticum</name>
    <dbReference type="NCBI Taxonomy" id="754436"/>
    <lineage>
        <taxon>Bacteria</taxon>
        <taxon>Pseudomonadati</taxon>
        <taxon>Pseudomonadota</taxon>
        <taxon>Gammaproteobacteria</taxon>
        <taxon>Vibrionales</taxon>
        <taxon>Vibrionaceae</taxon>
        <taxon>Photobacterium</taxon>
    </lineage>
</organism>
<dbReference type="Proteomes" id="UP000029227">
    <property type="component" value="Unassembled WGS sequence"/>
</dbReference>